<sequence length="85" mass="9719">MNRHTIFLIFVITPIFVAPSRIEICFCSIITVNRRSSKLISCIFARMLHFLDVLGVDRLHPLLTSLIALRTCLSFPSDNRSNSVR</sequence>
<dbReference type="EMBL" id="GIIL01007906">
    <property type="protein sequence ID" value="NOV51632.1"/>
    <property type="molecule type" value="Transcribed_RNA"/>
</dbReference>
<organism evidence="2">
    <name type="scientific">Xenopsylla cheopis</name>
    <name type="common">Oriental rat flea</name>
    <name type="synonym">Pulex cheopis</name>
    <dbReference type="NCBI Taxonomy" id="163159"/>
    <lineage>
        <taxon>Eukaryota</taxon>
        <taxon>Metazoa</taxon>
        <taxon>Ecdysozoa</taxon>
        <taxon>Arthropoda</taxon>
        <taxon>Hexapoda</taxon>
        <taxon>Insecta</taxon>
        <taxon>Pterygota</taxon>
        <taxon>Neoptera</taxon>
        <taxon>Endopterygota</taxon>
        <taxon>Siphonaptera</taxon>
        <taxon>Pulicidae</taxon>
        <taxon>Xenopsyllinae</taxon>
        <taxon>Xenopsylla</taxon>
    </lineage>
</organism>
<keyword evidence="1" id="KW-0732">Signal</keyword>
<feature type="chain" id="PRO_5026885595" evidence="1">
    <location>
        <begin position="20"/>
        <end position="85"/>
    </location>
</feature>
<accession>A0A6M2DZI7</accession>
<feature type="signal peptide" evidence="1">
    <location>
        <begin position="1"/>
        <end position="19"/>
    </location>
</feature>
<proteinExistence type="predicted"/>
<dbReference type="AlphaFoldDB" id="A0A6M2DZI7"/>
<name>A0A6M2DZI7_XENCH</name>
<reference evidence="2" key="1">
    <citation type="submission" date="2020-03" db="EMBL/GenBank/DDBJ databases">
        <title>Transcriptomic Profiling of the Digestive Tract of the Rat Flea, Xenopsylla cheopis, Following Blood Feeding and Infection with Yersinia pestis.</title>
        <authorList>
            <person name="Bland D.M."/>
            <person name="Martens C.A."/>
            <person name="Virtaneva K."/>
            <person name="Kanakabandi K."/>
            <person name="Long D."/>
            <person name="Rosenke R."/>
            <person name="Saturday G.A."/>
            <person name="Hoyt F.H."/>
            <person name="Bruno D.P."/>
            <person name="Ribeiro J.M.C."/>
            <person name="Hinnebusch J."/>
        </authorList>
    </citation>
    <scope>NUCLEOTIDE SEQUENCE</scope>
</reference>
<protein>
    <submittedName>
        <fullName evidence="2">Putative secreted protein</fullName>
    </submittedName>
</protein>
<evidence type="ECO:0000256" key="1">
    <source>
        <dbReference type="SAM" id="SignalP"/>
    </source>
</evidence>
<evidence type="ECO:0000313" key="2">
    <source>
        <dbReference type="EMBL" id="NOV51632.1"/>
    </source>
</evidence>